<keyword evidence="1" id="KW-0969">Cilium</keyword>
<name>A0A0B4DQW6_9CAUL</name>
<organism evidence="1 2">
    <name type="scientific">Brevundimonas nasdae</name>
    <dbReference type="NCBI Taxonomy" id="172043"/>
    <lineage>
        <taxon>Bacteria</taxon>
        <taxon>Pseudomonadati</taxon>
        <taxon>Pseudomonadota</taxon>
        <taxon>Alphaproteobacteria</taxon>
        <taxon>Caulobacterales</taxon>
        <taxon>Caulobacteraceae</taxon>
        <taxon>Brevundimonas</taxon>
    </lineage>
</organism>
<dbReference type="Proteomes" id="UP000031166">
    <property type="component" value="Unassembled WGS sequence"/>
</dbReference>
<keyword evidence="1" id="KW-0282">Flagellum</keyword>
<evidence type="ECO:0000313" key="2">
    <source>
        <dbReference type="Proteomes" id="UP000031166"/>
    </source>
</evidence>
<keyword evidence="1" id="KW-0966">Cell projection</keyword>
<reference evidence="1 2" key="1">
    <citation type="submission" date="2014-12" db="EMBL/GenBank/DDBJ databases">
        <title>Genome sequencing of Brevundimonas nasdae TPW30.</title>
        <authorList>
            <person name="Tan P.W."/>
            <person name="Chan K.-G."/>
        </authorList>
    </citation>
    <scope>NUCLEOTIDE SEQUENCE [LARGE SCALE GENOMIC DNA]</scope>
    <source>
        <strain evidence="1 2">TPW30</strain>
    </source>
</reference>
<sequence>MTQSPEIRRLFAFDTEFDADGTVVRPGAWTPAKRSYLPAEVDALVAQGRLEAREQALSEVENIRAMALSNIAQAVASAMPTLKAVAQAHREQAADLALAAARTIAGAALDRFPHAPLKAALELLAQEIDASPRLVVRASGLDDEARGLIERACADSGFTGVVAFRDEPGMAQAAFQLEWADGRADHDPQGSADRVAEALTAALAAEAGHAETLPVERSMF</sequence>
<evidence type="ECO:0000313" key="1">
    <source>
        <dbReference type="EMBL" id="KIC56673.1"/>
    </source>
</evidence>
<dbReference type="RefSeq" id="WP_039246915.1">
    <property type="nucleotide sequence ID" value="NZ_JWSY01000020.1"/>
</dbReference>
<dbReference type="EMBL" id="JWSY01000020">
    <property type="protein sequence ID" value="KIC56673.1"/>
    <property type="molecule type" value="Genomic_DNA"/>
</dbReference>
<dbReference type="AlphaFoldDB" id="A0A0B4DQW6"/>
<protein>
    <submittedName>
        <fullName evidence="1">Flagellar assembly protein FlbE</fullName>
    </submittedName>
</protein>
<comment type="caution">
    <text evidence="1">The sequence shown here is derived from an EMBL/GenBank/DDBJ whole genome shotgun (WGS) entry which is preliminary data.</text>
</comment>
<gene>
    <name evidence="1" type="ORF">RM53_11510</name>
</gene>
<accession>A0A0B4DQW6</accession>
<dbReference type="STRING" id="172043.RM53_11510"/>
<proteinExistence type="predicted"/>